<name>W6Z3S7_COCMI</name>
<evidence type="ECO:0000313" key="2">
    <source>
        <dbReference type="Proteomes" id="UP000054032"/>
    </source>
</evidence>
<dbReference type="Proteomes" id="UP000054032">
    <property type="component" value="Unassembled WGS sequence"/>
</dbReference>
<protein>
    <submittedName>
        <fullName evidence="1">Uncharacterized protein</fullName>
    </submittedName>
</protein>
<gene>
    <name evidence="1" type="ORF">COCMIDRAFT_25609</name>
</gene>
<dbReference type="HOGENOM" id="CLU_1474930_0_0_1"/>
<proteinExistence type="predicted"/>
<dbReference type="GeneID" id="19120793"/>
<dbReference type="RefSeq" id="XP_007687096.1">
    <property type="nucleotide sequence ID" value="XM_007688906.1"/>
</dbReference>
<organism evidence="1 2">
    <name type="scientific">Bipolaris oryzae ATCC 44560</name>
    <dbReference type="NCBI Taxonomy" id="930090"/>
    <lineage>
        <taxon>Eukaryota</taxon>
        <taxon>Fungi</taxon>
        <taxon>Dikarya</taxon>
        <taxon>Ascomycota</taxon>
        <taxon>Pezizomycotina</taxon>
        <taxon>Dothideomycetes</taxon>
        <taxon>Pleosporomycetidae</taxon>
        <taxon>Pleosporales</taxon>
        <taxon>Pleosporineae</taxon>
        <taxon>Pleosporaceae</taxon>
        <taxon>Bipolaris</taxon>
    </lineage>
</organism>
<evidence type="ECO:0000313" key="1">
    <source>
        <dbReference type="EMBL" id="EUC46402.1"/>
    </source>
</evidence>
<dbReference type="AlphaFoldDB" id="W6Z3S7"/>
<keyword evidence="2" id="KW-1185">Reference proteome</keyword>
<sequence>MGAHGGRVGCKLLRCQGSSAMWEKRFQIRWALQGRRVTTHTLDAPPAAGSRTRLGDCVSIRMKAPPPHTGVRSDFNKRIPSNGGMRCWGARRAQHSVYSGAPEGSLYSWGRACERAVAGLLGGPRRMPYASRHVAGGNAEAGYGHEARGSNAGTRRRLARMQKTSLPIYDSARDDWLWAGSGA</sequence>
<accession>W6Z3S7</accession>
<dbReference type="KEGG" id="bor:COCMIDRAFT_25609"/>
<dbReference type="EMBL" id="KI963967">
    <property type="protein sequence ID" value="EUC46402.1"/>
    <property type="molecule type" value="Genomic_DNA"/>
</dbReference>
<reference evidence="1 2" key="1">
    <citation type="journal article" date="2013" name="PLoS Genet.">
        <title>Comparative genome structure, secondary metabolite, and effector coding capacity across Cochliobolus pathogens.</title>
        <authorList>
            <person name="Condon B.J."/>
            <person name="Leng Y."/>
            <person name="Wu D."/>
            <person name="Bushley K.E."/>
            <person name="Ohm R.A."/>
            <person name="Otillar R."/>
            <person name="Martin J."/>
            <person name="Schackwitz W."/>
            <person name="Grimwood J."/>
            <person name="MohdZainudin N."/>
            <person name="Xue C."/>
            <person name="Wang R."/>
            <person name="Manning V.A."/>
            <person name="Dhillon B."/>
            <person name="Tu Z.J."/>
            <person name="Steffenson B.J."/>
            <person name="Salamov A."/>
            <person name="Sun H."/>
            <person name="Lowry S."/>
            <person name="LaButti K."/>
            <person name="Han J."/>
            <person name="Copeland A."/>
            <person name="Lindquist E."/>
            <person name="Barry K."/>
            <person name="Schmutz J."/>
            <person name="Baker S.E."/>
            <person name="Ciuffetti L.M."/>
            <person name="Grigoriev I.V."/>
            <person name="Zhong S."/>
            <person name="Turgeon B.G."/>
        </authorList>
    </citation>
    <scope>NUCLEOTIDE SEQUENCE [LARGE SCALE GENOMIC DNA]</scope>
    <source>
        <strain evidence="1 2">ATCC 44560</strain>
    </source>
</reference>